<name>A0ABP8PH04_9ACTN</name>
<sequence length="221" mass="24012">MVRCVPQPPRAPARGTPWSWGDEGRNGAWRISLVQPIGGDLAEARAAGQSIAFQHQPETAGRKRRREVCQVGEDSWLITYDAPWLTGPLAHFRVSVVRHVGSIFQNGVVAAVRNTIGSGSIPQGTSVLVGREQGADQLRATFQPGDQVQVGFHLIDQDQFRFAVGGFPILRDGAAPDGCRTSARRRARTPASARPAPACTWWWSTAARRPAPACWCGREAL</sequence>
<reference evidence="3" key="1">
    <citation type="journal article" date="2019" name="Int. J. Syst. Evol. Microbiol.">
        <title>The Global Catalogue of Microorganisms (GCM) 10K type strain sequencing project: providing services to taxonomists for standard genome sequencing and annotation.</title>
        <authorList>
            <consortium name="The Broad Institute Genomics Platform"/>
            <consortium name="The Broad Institute Genome Sequencing Center for Infectious Disease"/>
            <person name="Wu L."/>
            <person name="Ma J."/>
        </authorList>
    </citation>
    <scope>NUCLEOTIDE SEQUENCE [LARGE SCALE GENOMIC DNA]</scope>
    <source>
        <strain evidence="3">JCM 17933</strain>
    </source>
</reference>
<feature type="region of interest" description="Disordered" evidence="1">
    <location>
        <begin position="1"/>
        <end position="21"/>
    </location>
</feature>
<protein>
    <submittedName>
        <fullName evidence="2">Uncharacterized protein</fullName>
    </submittedName>
</protein>
<dbReference type="EMBL" id="BAABHF010000010">
    <property type="protein sequence ID" value="GAA4486472.1"/>
    <property type="molecule type" value="Genomic_DNA"/>
</dbReference>
<dbReference type="Proteomes" id="UP001500503">
    <property type="component" value="Unassembled WGS sequence"/>
</dbReference>
<evidence type="ECO:0000313" key="2">
    <source>
        <dbReference type="EMBL" id="GAA4486472.1"/>
    </source>
</evidence>
<evidence type="ECO:0000256" key="1">
    <source>
        <dbReference type="SAM" id="MobiDB-lite"/>
    </source>
</evidence>
<evidence type="ECO:0000313" key="3">
    <source>
        <dbReference type="Proteomes" id="UP001500503"/>
    </source>
</evidence>
<comment type="caution">
    <text evidence="2">The sequence shown here is derived from an EMBL/GenBank/DDBJ whole genome shotgun (WGS) entry which is preliminary data.</text>
</comment>
<feature type="compositionally biased region" description="Pro residues" evidence="1">
    <location>
        <begin position="1"/>
        <end position="11"/>
    </location>
</feature>
<gene>
    <name evidence="2" type="ORF">GCM10023191_012710</name>
</gene>
<accession>A0ABP8PH04</accession>
<organism evidence="2 3">
    <name type="scientific">Actinoallomurus oryzae</name>
    <dbReference type="NCBI Taxonomy" id="502180"/>
    <lineage>
        <taxon>Bacteria</taxon>
        <taxon>Bacillati</taxon>
        <taxon>Actinomycetota</taxon>
        <taxon>Actinomycetes</taxon>
        <taxon>Streptosporangiales</taxon>
        <taxon>Thermomonosporaceae</taxon>
        <taxon>Actinoallomurus</taxon>
    </lineage>
</organism>
<proteinExistence type="predicted"/>
<keyword evidence="3" id="KW-1185">Reference proteome</keyword>